<feature type="transmembrane region" description="Helical" evidence="1">
    <location>
        <begin position="80"/>
        <end position="102"/>
    </location>
</feature>
<organism evidence="2 3">
    <name type="scientific">Coregonus suidteri</name>
    <dbReference type="NCBI Taxonomy" id="861788"/>
    <lineage>
        <taxon>Eukaryota</taxon>
        <taxon>Metazoa</taxon>
        <taxon>Chordata</taxon>
        <taxon>Craniata</taxon>
        <taxon>Vertebrata</taxon>
        <taxon>Euteleostomi</taxon>
        <taxon>Actinopterygii</taxon>
        <taxon>Neopterygii</taxon>
        <taxon>Teleostei</taxon>
        <taxon>Protacanthopterygii</taxon>
        <taxon>Salmoniformes</taxon>
        <taxon>Salmonidae</taxon>
        <taxon>Coregoninae</taxon>
        <taxon>Coregonus</taxon>
    </lineage>
</organism>
<comment type="caution">
    <text evidence="2">The sequence shown here is derived from an EMBL/GenBank/DDBJ whole genome shotgun (WGS) entry which is preliminary data.</text>
</comment>
<accession>A0AAN8QUM7</accession>
<sequence length="122" mass="14325">MKVSKIQISLVFLTNVFVNLRAKDPTVQELKKRWQGERQELLKFPCILKKDPATNVKGKEAGGYEDEMPLRYSMLFENTIYIETFFFCFVVVYGILHLPIWVTLYEKLHKGKVEPQPTDHMT</sequence>
<gene>
    <name evidence="2" type="ORF">J4Q44_G00140130</name>
</gene>
<dbReference type="EMBL" id="JAGTTL010000011">
    <property type="protein sequence ID" value="KAK6316489.1"/>
    <property type="molecule type" value="Genomic_DNA"/>
</dbReference>
<dbReference type="Proteomes" id="UP001356427">
    <property type="component" value="Unassembled WGS sequence"/>
</dbReference>
<keyword evidence="1" id="KW-0812">Transmembrane</keyword>
<keyword evidence="3" id="KW-1185">Reference proteome</keyword>
<dbReference type="AlphaFoldDB" id="A0AAN8QUM7"/>
<keyword evidence="1" id="KW-1133">Transmembrane helix</keyword>
<keyword evidence="1" id="KW-0472">Membrane</keyword>
<evidence type="ECO:0000313" key="3">
    <source>
        <dbReference type="Proteomes" id="UP001356427"/>
    </source>
</evidence>
<reference evidence="2 3" key="1">
    <citation type="submission" date="2021-04" db="EMBL/GenBank/DDBJ databases">
        <authorList>
            <person name="De Guttry C."/>
            <person name="Zahm M."/>
            <person name="Klopp C."/>
            <person name="Cabau C."/>
            <person name="Louis A."/>
            <person name="Berthelot C."/>
            <person name="Parey E."/>
            <person name="Roest Crollius H."/>
            <person name="Montfort J."/>
            <person name="Robinson-Rechavi M."/>
            <person name="Bucao C."/>
            <person name="Bouchez O."/>
            <person name="Gislard M."/>
            <person name="Lluch J."/>
            <person name="Milhes M."/>
            <person name="Lampietro C."/>
            <person name="Lopez Roques C."/>
            <person name="Donnadieu C."/>
            <person name="Braasch I."/>
            <person name="Desvignes T."/>
            <person name="Postlethwait J."/>
            <person name="Bobe J."/>
            <person name="Wedekind C."/>
            <person name="Guiguen Y."/>
        </authorList>
    </citation>
    <scope>NUCLEOTIDE SEQUENCE [LARGE SCALE GENOMIC DNA]</scope>
    <source>
        <strain evidence="2">Cs_M1</strain>
        <tissue evidence="2">Blood</tissue>
    </source>
</reference>
<proteinExistence type="predicted"/>
<name>A0AAN8QUM7_9TELE</name>
<protein>
    <submittedName>
        <fullName evidence="2">Uncharacterized protein</fullName>
    </submittedName>
</protein>
<evidence type="ECO:0000313" key="2">
    <source>
        <dbReference type="EMBL" id="KAK6316489.1"/>
    </source>
</evidence>
<evidence type="ECO:0000256" key="1">
    <source>
        <dbReference type="SAM" id="Phobius"/>
    </source>
</evidence>